<protein>
    <recommendedName>
        <fullName evidence="4">YbaB/EbfC family DNA-binding protein</fullName>
    </recommendedName>
</protein>
<dbReference type="EMBL" id="WPCU01000003">
    <property type="protein sequence ID" value="MVA74862.1"/>
    <property type="molecule type" value="Genomic_DNA"/>
</dbReference>
<feature type="region of interest" description="Disordered" evidence="1">
    <location>
        <begin position="1"/>
        <end position="20"/>
    </location>
</feature>
<keyword evidence="3" id="KW-1185">Reference proteome</keyword>
<evidence type="ECO:0000256" key="1">
    <source>
        <dbReference type="SAM" id="MobiDB-lite"/>
    </source>
</evidence>
<evidence type="ECO:0000313" key="3">
    <source>
        <dbReference type="Proteomes" id="UP000435304"/>
    </source>
</evidence>
<proteinExistence type="predicted"/>
<sequence length="168" mass="18124">MTQPSSAGPGARPVDSDLDHQIAQLRRRREEVDRELDEHRRSLAATLDALRTVRGRGSAEDEAVVVEVDAQNRLLDLQLDPRALRLGSIAQLRTAILVAARAASEDAAAQLAEAGARESARADPVAALLERMPEVSELVGPDLLRTPEPSPGPDPEPAEPPRPDNPFE</sequence>
<dbReference type="InterPro" id="IPR036894">
    <property type="entry name" value="YbaB-like_sf"/>
</dbReference>
<feature type="region of interest" description="Disordered" evidence="1">
    <location>
        <begin position="136"/>
        <end position="168"/>
    </location>
</feature>
<dbReference type="Proteomes" id="UP000435304">
    <property type="component" value="Unassembled WGS sequence"/>
</dbReference>
<organism evidence="2 3">
    <name type="scientific">Auraticoccus cholistanensis</name>
    <dbReference type="NCBI Taxonomy" id="2656650"/>
    <lineage>
        <taxon>Bacteria</taxon>
        <taxon>Bacillati</taxon>
        <taxon>Actinomycetota</taxon>
        <taxon>Actinomycetes</taxon>
        <taxon>Propionibacteriales</taxon>
        <taxon>Propionibacteriaceae</taxon>
        <taxon>Auraticoccus</taxon>
    </lineage>
</organism>
<dbReference type="GO" id="GO:0003677">
    <property type="term" value="F:DNA binding"/>
    <property type="evidence" value="ECO:0007669"/>
    <property type="project" value="InterPro"/>
</dbReference>
<dbReference type="InterPro" id="IPR004401">
    <property type="entry name" value="YbaB/EbfC"/>
</dbReference>
<dbReference type="SUPFAM" id="SSF82607">
    <property type="entry name" value="YbaB-like"/>
    <property type="match status" value="1"/>
</dbReference>
<name>A0A6A9UT59_9ACTN</name>
<evidence type="ECO:0008006" key="4">
    <source>
        <dbReference type="Google" id="ProtNLM"/>
    </source>
</evidence>
<comment type="caution">
    <text evidence="2">The sequence shown here is derived from an EMBL/GenBank/DDBJ whole genome shotgun (WGS) entry which is preliminary data.</text>
</comment>
<dbReference type="RefSeq" id="WP_156607518.1">
    <property type="nucleotide sequence ID" value="NZ_WPCU01000003.1"/>
</dbReference>
<feature type="compositionally biased region" description="Pro residues" evidence="1">
    <location>
        <begin position="148"/>
        <end position="168"/>
    </location>
</feature>
<accession>A0A6A9UT59</accession>
<reference evidence="2 3" key="1">
    <citation type="submission" date="2019-12" db="EMBL/GenBank/DDBJ databases">
        <title>Auraticoccus cholistani sp. nov., an actinomycete isolated from soil of Cholistan desert.</title>
        <authorList>
            <person name="Cheema M.T."/>
        </authorList>
    </citation>
    <scope>NUCLEOTIDE SEQUENCE [LARGE SCALE GENOMIC DNA]</scope>
    <source>
        <strain evidence="2 3">F435</strain>
    </source>
</reference>
<dbReference type="Pfam" id="PF02575">
    <property type="entry name" value="YbaB_DNA_bd"/>
    <property type="match status" value="1"/>
</dbReference>
<gene>
    <name evidence="2" type="ORF">GC722_02270</name>
</gene>
<evidence type="ECO:0000313" key="2">
    <source>
        <dbReference type="EMBL" id="MVA74862.1"/>
    </source>
</evidence>
<dbReference type="AlphaFoldDB" id="A0A6A9UT59"/>
<dbReference type="Gene3D" id="3.30.1310.10">
    <property type="entry name" value="Nucleoid-associated protein YbaB-like domain"/>
    <property type="match status" value="1"/>
</dbReference>